<sequence>MQKTVLTFLILFCVMGAAWAQRPDFSAPKTRADSVKARQDSIKSKIFAPSIVDEKVYHPDSTHSPKKAVLHSLMVPGWGQAYNRKWWKVPIAYGGLGLIGWMYAFNQENYSQNLTIAQYRKRGYVPNPNDAEYQLYQQYAQYGYSDATINEAVRGYRRYRDLSVLLFVGMWGIQVIDAYIDAKFIHSYSMDNNLSFKVSPQLLTQPMYAYGFASAYVPGLKVTFTLK</sequence>
<feature type="signal peptide" evidence="1">
    <location>
        <begin position="1"/>
        <end position="20"/>
    </location>
</feature>
<proteinExistence type="predicted"/>
<feature type="domain" description="DUF5683" evidence="2">
    <location>
        <begin position="62"/>
        <end position="225"/>
    </location>
</feature>
<dbReference type="InterPro" id="IPR043738">
    <property type="entry name" value="DUF5683"/>
</dbReference>
<accession>A0ABW2Z163</accession>
<feature type="chain" id="PRO_5046400468" evidence="1">
    <location>
        <begin position="21"/>
        <end position="227"/>
    </location>
</feature>
<dbReference type="Pfam" id="PF18935">
    <property type="entry name" value="DUF5683"/>
    <property type="match status" value="1"/>
</dbReference>
<evidence type="ECO:0000313" key="4">
    <source>
        <dbReference type="Proteomes" id="UP001596958"/>
    </source>
</evidence>
<comment type="caution">
    <text evidence="3">The sequence shown here is derived from an EMBL/GenBank/DDBJ whole genome shotgun (WGS) entry which is preliminary data.</text>
</comment>
<dbReference type="Proteomes" id="UP001596958">
    <property type="component" value="Unassembled WGS sequence"/>
</dbReference>
<evidence type="ECO:0000256" key="1">
    <source>
        <dbReference type="SAM" id="SignalP"/>
    </source>
</evidence>
<reference evidence="4" key="1">
    <citation type="journal article" date="2019" name="Int. J. Syst. Evol. Microbiol.">
        <title>The Global Catalogue of Microorganisms (GCM) 10K type strain sequencing project: providing services to taxonomists for standard genome sequencing and annotation.</title>
        <authorList>
            <consortium name="The Broad Institute Genomics Platform"/>
            <consortium name="The Broad Institute Genome Sequencing Center for Infectious Disease"/>
            <person name="Wu L."/>
            <person name="Ma J."/>
        </authorList>
    </citation>
    <scope>NUCLEOTIDE SEQUENCE [LARGE SCALE GENOMIC DNA]</scope>
    <source>
        <strain evidence="4">CCUG 63418</strain>
    </source>
</reference>
<keyword evidence="1" id="KW-0732">Signal</keyword>
<gene>
    <name evidence="3" type="ORF">ACFQZS_15050</name>
</gene>
<evidence type="ECO:0000313" key="3">
    <source>
        <dbReference type="EMBL" id="MFD0751467.1"/>
    </source>
</evidence>
<name>A0ABW2Z163_9SPHI</name>
<keyword evidence="4" id="KW-1185">Reference proteome</keyword>
<evidence type="ECO:0000259" key="2">
    <source>
        <dbReference type="Pfam" id="PF18935"/>
    </source>
</evidence>
<dbReference type="EMBL" id="JBHTHU010000020">
    <property type="protein sequence ID" value="MFD0751467.1"/>
    <property type="molecule type" value="Genomic_DNA"/>
</dbReference>
<protein>
    <submittedName>
        <fullName evidence="3">DUF5683 domain-containing protein</fullName>
    </submittedName>
</protein>
<organism evidence="3 4">
    <name type="scientific">Mucilaginibacter calamicampi</name>
    <dbReference type="NCBI Taxonomy" id="1302352"/>
    <lineage>
        <taxon>Bacteria</taxon>
        <taxon>Pseudomonadati</taxon>
        <taxon>Bacteroidota</taxon>
        <taxon>Sphingobacteriia</taxon>
        <taxon>Sphingobacteriales</taxon>
        <taxon>Sphingobacteriaceae</taxon>
        <taxon>Mucilaginibacter</taxon>
    </lineage>
</organism>